<dbReference type="InParanoid" id="A0A3N4LGX3"/>
<organism evidence="4 5">
    <name type="scientific">Terfezia boudieri ATCC MYA-4762</name>
    <dbReference type="NCBI Taxonomy" id="1051890"/>
    <lineage>
        <taxon>Eukaryota</taxon>
        <taxon>Fungi</taxon>
        <taxon>Dikarya</taxon>
        <taxon>Ascomycota</taxon>
        <taxon>Pezizomycotina</taxon>
        <taxon>Pezizomycetes</taxon>
        <taxon>Pezizales</taxon>
        <taxon>Pezizaceae</taxon>
        <taxon>Terfezia</taxon>
    </lineage>
</organism>
<dbReference type="Pfam" id="PF01070">
    <property type="entry name" value="FMN_dh"/>
    <property type="match status" value="3"/>
</dbReference>
<dbReference type="GO" id="GO:0010181">
    <property type="term" value="F:FMN binding"/>
    <property type="evidence" value="ECO:0007669"/>
    <property type="project" value="InterPro"/>
</dbReference>
<name>A0A3N4LGX3_9PEZI</name>
<comment type="similarity">
    <text evidence="2">Belongs to the FMN-dependent alpha-hydroxy acid dehydrogenase family.</text>
</comment>
<accession>A0A3N4LGX3</accession>
<evidence type="ECO:0000313" key="4">
    <source>
        <dbReference type="EMBL" id="RPB20702.1"/>
    </source>
</evidence>
<proteinExistence type="inferred from homology"/>
<comment type="cofactor">
    <cofactor evidence="1">
        <name>FMN</name>
        <dbReference type="ChEBI" id="CHEBI:58210"/>
    </cofactor>
</comment>
<evidence type="ECO:0000256" key="1">
    <source>
        <dbReference type="ARBA" id="ARBA00001917"/>
    </source>
</evidence>
<evidence type="ECO:0000256" key="2">
    <source>
        <dbReference type="ARBA" id="ARBA00024042"/>
    </source>
</evidence>
<reference evidence="4 5" key="1">
    <citation type="journal article" date="2018" name="Nat. Ecol. Evol.">
        <title>Pezizomycetes genomes reveal the molecular basis of ectomycorrhizal truffle lifestyle.</title>
        <authorList>
            <person name="Murat C."/>
            <person name="Payen T."/>
            <person name="Noel B."/>
            <person name="Kuo A."/>
            <person name="Morin E."/>
            <person name="Chen J."/>
            <person name="Kohler A."/>
            <person name="Krizsan K."/>
            <person name="Balestrini R."/>
            <person name="Da Silva C."/>
            <person name="Montanini B."/>
            <person name="Hainaut M."/>
            <person name="Levati E."/>
            <person name="Barry K.W."/>
            <person name="Belfiori B."/>
            <person name="Cichocki N."/>
            <person name="Clum A."/>
            <person name="Dockter R.B."/>
            <person name="Fauchery L."/>
            <person name="Guy J."/>
            <person name="Iotti M."/>
            <person name="Le Tacon F."/>
            <person name="Lindquist E.A."/>
            <person name="Lipzen A."/>
            <person name="Malagnac F."/>
            <person name="Mello A."/>
            <person name="Molinier V."/>
            <person name="Miyauchi S."/>
            <person name="Poulain J."/>
            <person name="Riccioni C."/>
            <person name="Rubini A."/>
            <person name="Sitrit Y."/>
            <person name="Splivallo R."/>
            <person name="Traeger S."/>
            <person name="Wang M."/>
            <person name="Zifcakova L."/>
            <person name="Wipf D."/>
            <person name="Zambonelli A."/>
            <person name="Paolocci F."/>
            <person name="Nowrousian M."/>
            <person name="Ottonello S."/>
            <person name="Baldrian P."/>
            <person name="Spatafora J.W."/>
            <person name="Henrissat B."/>
            <person name="Nagy L.G."/>
            <person name="Aury J.M."/>
            <person name="Wincker P."/>
            <person name="Grigoriev I.V."/>
            <person name="Bonfante P."/>
            <person name="Martin F.M."/>
        </authorList>
    </citation>
    <scope>NUCLEOTIDE SEQUENCE [LARGE SCALE GENOMIC DNA]</scope>
    <source>
        <strain evidence="4 5">ATCC MYA-4762</strain>
    </source>
</reference>
<dbReference type="SUPFAM" id="SSF51395">
    <property type="entry name" value="FMN-linked oxidoreductases"/>
    <property type="match status" value="1"/>
</dbReference>
<dbReference type="PANTHER" id="PTHR10578">
    <property type="entry name" value="S -2-HYDROXY-ACID OXIDASE-RELATED"/>
    <property type="match status" value="1"/>
</dbReference>
<dbReference type="InterPro" id="IPR008259">
    <property type="entry name" value="FMN_hydac_DH_AS"/>
</dbReference>
<dbReference type="STRING" id="1051890.A0A3N4LGX3"/>
<dbReference type="Proteomes" id="UP000267821">
    <property type="component" value="Unassembled WGS sequence"/>
</dbReference>
<dbReference type="GO" id="GO:0016491">
    <property type="term" value="F:oxidoreductase activity"/>
    <property type="evidence" value="ECO:0007669"/>
    <property type="project" value="InterPro"/>
</dbReference>
<dbReference type="PROSITE" id="PS00557">
    <property type="entry name" value="FMN_HYDROXY_ACID_DH_1"/>
    <property type="match status" value="1"/>
</dbReference>
<dbReference type="OrthoDB" id="1925334at2759"/>
<feature type="domain" description="FMN-dependent dehydrogenase" evidence="3">
    <location>
        <begin position="89"/>
        <end position="159"/>
    </location>
</feature>
<dbReference type="Gene3D" id="3.20.20.70">
    <property type="entry name" value="Aldolase class I"/>
    <property type="match status" value="3"/>
</dbReference>
<protein>
    <submittedName>
        <fullName evidence="4">FMN-linked oxidoreductase</fullName>
    </submittedName>
</protein>
<keyword evidence="5" id="KW-1185">Reference proteome</keyword>
<sequence>MDRMTRGYFNSGADGMSTINAFDRYKLRPRVLRDVTYIDPSTTFLGKKVPPTAMQRMAHPDGELATARAAAKRVGDVDYVLQLYVMKNRGTSEMFIRKAGNTSLKWEDIKWLRSITRMQIWLKGVLTEEDIMAWTVFLISNHGGRQLDSATSTLDALPESLALGADGMWVGRVPLWGLVYDGQAGGELALRILYEEFVLCMALAGYRNVGEGPGWMEGK</sequence>
<dbReference type="AlphaFoldDB" id="A0A3N4LGX3"/>
<dbReference type="InterPro" id="IPR012133">
    <property type="entry name" value="Alpha-hydoxy_acid_DH_FMN"/>
</dbReference>
<feature type="domain" description="FMN-dependent dehydrogenase" evidence="3">
    <location>
        <begin position="2"/>
        <end position="72"/>
    </location>
</feature>
<evidence type="ECO:0000313" key="5">
    <source>
        <dbReference type="Proteomes" id="UP000267821"/>
    </source>
</evidence>
<gene>
    <name evidence="4" type="ORF">L211DRAFT_858646</name>
</gene>
<dbReference type="PANTHER" id="PTHR10578:SF149">
    <property type="entry name" value="2-HYDROXYACID OXIDASE 2"/>
    <property type="match status" value="1"/>
</dbReference>
<evidence type="ECO:0000259" key="3">
    <source>
        <dbReference type="Pfam" id="PF01070"/>
    </source>
</evidence>
<dbReference type="InterPro" id="IPR013785">
    <property type="entry name" value="Aldolase_TIM"/>
</dbReference>
<feature type="domain" description="FMN-dependent dehydrogenase" evidence="3">
    <location>
        <begin position="160"/>
        <end position="210"/>
    </location>
</feature>
<dbReference type="CDD" id="cd02809">
    <property type="entry name" value="alpha_hydroxyacid_oxid_FMN"/>
    <property type="match status" value="1"/>
</dbReference>
<dbReference type="InterPro" id="IPR000262">
    <property type="entry name" value="FMN-dep_DH"/>
</dbReference>
<dbReference type="EMBL" id="ML121568">
    <property type="protein sequence ID" value="RPB20702.1"/>
    <property type="molecule type" value="Genomic_DNA"/>
</dbReference>